<evidence type="ECO:0000313" key="2">
    <source>
        <dbReference type="Proteomes" id="UP000031386"/>
    </source>
</evidence>
<gene>
    <name evidence="1" type="ORF">NW74_03990</name>
</gene>
<evidence type="ECO:0000313" key="1">
    <source>
        <dbReference type="EMBL" id="AIZ36556.1"/>
    </source>
</evidence>
<protein>
    <recommendedName>
        <fullName evidence="3">Immunity protein 30 domain-containing protein</fullName>
    </recommendedName>
</protein>
<organism evidence="1 2">
    <name type="scientific">Parvimonas micra</name>
    <dbReference type="NCBI Taxonomy" id="33033"/>
    <lineage>
        <taxon>Bacteria</taxon>
        <taxon>Bacillati</taxon>
        <taxon>Bacillota</taxon>
        <taxon>Tissierellia</taxon>
        <taxon>Tissierellales</taxon>
        <taxon>Peptoniphilaceae</taxon>
        <taxon>Parvimonas</taxon>
    </lineage>
</organism>
<name>A0A0B4S1R8_9FIRM</name>
<dbReference type="AlphaFoldDB" id="A0A0B4S1R8"/>
<dbReference type="RefSeq" id="WP_041953950.1">
    <property type="nucleotide sequence ID" value="NZ_CAUUFC010000034.1"/>
</dbReference>
<evidence type="ECO:0008006" key="3">
    <source>
        <dbReference type="Google" id="ProtNLM"/>
    </source>
</evidence>
<dbReference type="Proteomes" id="UP000031386">
    <property type="component" value="Chromosome"/>
</dbReference>
<dbReference type="KEGG" id="pmic:NW74_03990"/>
<keyword evidence="2" id="KW-1185">Reference proteome</keyword>
<dbReference type="EMBL" id="CP009761">
    <property type="protein sequence ID" value="AIZ36556.1"/>
    <property type="molecule type" value="Genomic_DNA"/>
</dbReference>
<sequence>MSKEFDIYYGEEEFKTVDGGIEDIQAVLMGEDIHAKERLLFYLDWYMDPYYNKDLSVIKEPLKELLQKIVITDNDTDIIEEAIHLLESYTDGPYAILETNKDNISKEFQHKIFYLLSDNI</sequence>
<reference evidence="1 2" key="1">
    <citation type="submission" date="2014-10" db="EMBL/GenBank/DDBJ databases">
        <title>Complete genome sequence of Parvimonas micra KCOM 1535 (= ChDC B708).</title>
        <authorList>
            <person name="Kook J.-K."/>
            <person name="Park S.-N."/>
            <person name="Lim Y.K."/>
            <person name="Roh H."/>
        </authorList>
    </citation>
    <scope>NUCLEOTIDE SEQUENCE [LARGE SCALE GENOMIC DNA]</scope>
    <source>
        <strain evidence="2">KCOM 1535 / ChDC B708</strain>
    </source>
</reference>
<proteinExistence type="predicted"/>
<dbReference type="OrthoDB" id="2088402at2"/>
<accession>A0A0B4S1R8</accession>